<evidence type="ECO:0000313" key="4">
    <source>
        <dbReference type="Proteomes" id="UP001242995"/>
    </source>
</evidence>
<evidence type="ECO:0000313" key="3">
    <source>
        <dbReference type="Proteomes" id="UP001230951"/>
    </source>
</evidence>
<dbReference type="Proteomes" id="UP001230951">
    <property type="component" value="Unassembled WGS sequence"/>
</dbReference>
<comment type="caution">
    <text evidence="1">The sequence shown here is derived from an EMBL/GenBank/DDBJ whole genome shotgun (WGS) entry which is preliminary data.</text>
</comment>
<dbReference type="AlphaFoldDB" id="A0AAW8D5X8"/>
<proteinExistence type="predicted"/>
<dbReference type="EMBL" id="JAUSRG010000001">
    <property type="protein sequence ID" value="MDP9903532.1"/>
    <property type="molecule type" value="Genomic_DNA"/>
</dbReference>
<organism evidence="1 4">
    <name type="scientific">Arthrobacter bambusae</name>
    <dbReference type="NCBI Taxonomy" id="1338426"/>
    <lineage>
        <taxon>Bacteria</taxon>
        <taxon>Bacillati</taxon>
        <taxon>Actinomycetota</taxon>
        <taxon>Actinomycetes</taxon>
        <taxon>Micrococcales</taxon>
        <taxon>Micrococcaceae</taxon>
        <taxon>Arthrobacter</taxon>
    </lineage>
</organism>
<reference evidence="1 3" key="1">
    <citation type="submission" date="2023-07" db="EMBL/GenBank/DDBJ databases">
        <title>Sorghum-associated microbial communities from plants grown in Nebraska, USA.</title>
        <authorList>
            <person name="Schachtman D."/>
        </authorList>
    </citation>
    <scope>NUCLEOTIDE SEQUENCE</scope>
    <source>
        <strain evidence="1">DS1006</strain>
        <strain evidence="2 3">DS1016</strain>
    </source>
</reference>
<name>A0AAW8D5X8_9MICC</name>
<accession>A0AAW8D5X8</accession>
<evidence type="ECO:0000313" key="2">
    <source>
        <dbReference type="EMBL" id="MDQ0179815.1"/>
    </source>
</evidence>
<keyword evidence="3" id="KW-1185">Reference proteome</keyword>
<dbReference type="RefSeq" id="WP_306959019.1">
    <property type="nucleotide sequence ID" value="NZ_JAUSRG010000001.1"/>
</dbReference>
<sequence>MVRIMPLPEELSNRPFTVYESRVLGVAPKRLRARDMSDGGRLIYLPAGRDFEFAEQARVLAAATPGAWVSHESAAVLTRLGLPPWLGDCETVHLSKPSELPRVRRTGVTGHRVRVLQGEVTEIDGIPVSSPSRTWLDLAHQLPLRYVIAMGDQLIRRPRPGLEGRTEAYATKEGLRLLIRQHPNMKGVEKARLALEDMRVGADSFPETFLRLAMSDARLPEPELQLRLDPDDPWSPSADLGYRRFRIAVQYDGAPHLTREQQTRDNRRDEAFTNAGWSYFKANADDLAEGFSGLIVRIKRAKLRTRGHLRPMLGGNMGRK</sequence>
<gene>
    <name evidence="1" type="ORF">J2S90_000472</name>
    <name evidence="2" type="ORF">J2S93_001231</name>
</gene>
<dbReference type="Proteomes" id="UP001242995">
    <property type="component" value="Unassembled WGS sequence"/>
</dbReference>
<protein>
    <recommendedName>
        <fullName evidence="5">DUF559 domain-containing protein</fullName>
    </recommendedName>
</protein>
<evidence type="ECO:0000313" key="1">
    <source>
        <dbReference type="EMBL" id="MDP9903532.1"/>
    </source>
</evidence>
<evidence type="ECO:0008006" key="5">
    <source>
        <dbReference type="Google" id="ProtNLM"/>
    </source>
</evidence>
<dbReference type="EMBL" id="JAUSTF010000002">
    <property type="protein sequence ID" value="MDQ0179815.1"/>
    <property type="molecule type" value="Genomic_DNA"/>
</dbReference>